<protein>
    <recommendedName>
        <fullName evidence="1">DEAD/DEAH-box helicase domain-containing protein</fullName>
    </recommendedName>
</protein>
<feature type="domain" description="DEAD/DEAH-box helicase" evidence="1">
    <location>
        <begin position="4"/>
        <end position="55"/>
    </location>
</feature>
<evidence type="ECO:0000259" key="1">
    <source>
        <dbReference type="Pfam" id="PF00270"/>
    </source>
</evidence>
<dbReference type="AlphaFoldDB" id="X0YE96"/>
<dbReference type="SUPFAM" id="SSF52540">
    <property type="entry name" value="P-loop containing nucleoside triphosphate hydrolases"/>
    <property type="match status" value="1"/>
</dbReference>
<dbReference type="GO" id="GO:0005524">
    <property type="term" value="F:ATP binding"/>
    <property type="evidence" value="ECO:0007669"/>
    <property type="project" value="InterPro"/>
</dbReference>
<evidence type="ECO:0000313" key="2">
    <source>
        <dbReference type="EMBL" id="GAG35141.1"/>
    </source>
</evidence>
<feature type="non-terminal residue" evidence="2">
    <location>
        <position position="88"/>
    </location>
</feature>
<dbReference type="Pfam" id="PF00270">
    <property type="entry name" value="DEAD"/>
    <property type="match status" value="1"/>
</dbReference>
<gene>
    <name evidence="2" type="ORF">S01H1_68825</name>
</gene>
<comment type="caution">
    <text evidence="2">The sequence shown here is derived from an EMBL/GenBank/DDBJ whole genome shotgun (WGS) entry which is preliminary data.</text>
</comment>
<sequence>MHDTAVVVMPNGSGKTAVLMMSAFVLRAKRVLVITPSRLVREQVTREFQNLALLKGIGVVEEECRDPKVLMVDSKLESNKDWKALKKY</sequence>
<organism evidence="2">
    <name type="scientific">marine sediment metagenome</name>
    <dbReference type="NCBI Taxonomy" id="412755"/>
    <lineage>
        <taxon>unclassified sequences</taxon>
        <taxon>metagenomes</taxon>
        <taxon>ecological metagenomes</taxon>
    </lineage>
</organism>
<dbReference type="EMBL" id="BARS01045654">
    <property type="protein sequence ID" value="GAG35141.1"/>
    <property type="molecule type" value="Genomic_DNA"/>
</dbReference>
<name>X0YE96_9ZZZZ</name>
<proteinExistence type="predicted"/>
<dbReference type="GO" id="GO:0003676">
    <property type="term" value="F:nucleic acid binding"/>
    <property type="evidence" value="ECO:0007669"/>
    <property type="project" value="InterPro"/>
</dbReference>
<dbReference type="InterPro" id="IPR027417">
    <property type="entry name" value="P-loop_NTPase"/>
</dbReference>
<dbReference type="InterPro" id="IPR011545">
    <property type="entry name" value="DEAD/DEAH_box_helicase_dom"/>
</dbReference>
<reference evidence="2" key="1">
    <citation type="journal article" date="2014" name="Front. Microbiol.">
        <title>High frequency of phylogenetically diverse reductive dehalogenase-homologous genes in deep subseafloor sedimentary metagenomes.</title>
        <authorList>
            <person name="Kawai M."/>
            <person name="Futagami T."/>
            <person name="Toyoda A."/>
            <person name="Takaki Y."/>
            <person name="Nishi S."/>
            <person name="Hori S."/>
            <person name="Arai W."/>
            <person name="Tsubouchi T."/>
            <person name="Morono Y."/>
            <person name="Uchiyama I."/>
            <person name="Ito T."/>
            <person name="Fujiyama A."/>
            <person name="Inagaki F."/>
            <person name="Takami H."/>
        </authorList>
    </citation>
    <scope>NUCLEOTIDE SEQUENCE</scope>
    <source>
        <strain evidence="2">Expedition CK06-06</strain>
    </source>
</reference>
<accession>X0YE96</accession>
<dbReference type="Gene3D" id="3.40.50.300">
    <property type="entry name" value="P-loop containing nucleotide triphosphate hydrolases"/>
    <property type="match status" value="1"/>
</dbReference>